<dbReference type="EMBL" id="CAFBMK010000009">
    <property type="protein sequence ID" value="CAB4895674.1"/>
    <property type="molecule type" value="Genomic_DNA"/>
</dbReference>
<name>A0A6J7FPP9_9ZZZZ</name>
<evidence type="ECO:0000313" key="1">
    <source>
        <dbReference type="EMBL" id="CAB4895674.1"/>
    </source>
</evidence>
<sequence>MTLYHAPALTYGRPDLFVDLFSVPATITQHQLENQATTVLAWLIDRSPVLGQAITRMFAGDLVRSRIAVGARTQVSLPKPGGGALHPDLSICGADPAFQILVEVKIDSEFHAYPEFGDRLQPDVYRHLWESPTVGDAEIRLVGTLTRTGSRGSVDQATLTARDVSWSELRDVIDSLHDAVEPDIALVASAFVDVIDNRIAPKAIPPADHAAFFALHKSALDRVATSLGYQFGAGGPVKQIAGAAYFGRRIRIDDAGGQPLYLRCYLTPAGTRLNLPGAPDSLVVAPERDPNGTLEDAAAAAFAAAGFTRTKDIAGYWLHRRLWPLDRLDPQRAAEEAAEGLRAGGLLVDRDAASADPS</sequence>
<reference evidence="1" key="1">
    <citation type="submission" date="2020-05" db="EMBL/GenBank/DDBJ databases">
        <authorList>
            <person name="Chiriac C."/>
            <person name="Salcher M."/>
            <person name="Ghai R."/>
            <person name="Kavagutti S V."/>
        </authorList>
    </citation>
    <scope>NUCLEOTIDE SEQUENCE</scope>
</reference>
<organism evidence="1">
    <name type="scientific">freshwater metagenome</name>
    <dbReference type="NCBI Taxonomy" id="449393"/>
    <lineage>
        <taxon>unclassified sequences</taxon>
        <taxon>metagenomes</taxon>
        <taxon>ecological metagenomes</taxon>
    </lineage>
</organism>
<gene>
    <name evidence="1" type="ORF">UFOPK3564_00281</name>
</gene>
<proteinExistence type="predicted"/>
<accession>A0A6J7FPP9</accession>
<protein>
    <submittedName>
        <fullName evidence="1">Unannotated protein</fullName>
    </submittedName>
</protein>
<dbReference type="AlphaFoldDB" id="A0A6J7FPP9"/>